<evidence type="ECO:0000313" key="1">
    <source>
        <dbReference type="EMBL" id="QBK89417.1"/>
    </source>
</evidence>
<gene>
    <name evidence="1" type="ORF">LCMiAC02_05120</name>
</gene>
<proteinExistence type="predicted"/>
<accession>A0A4P6VMM5</accession>
<name>A0A4P6VMM5_9VIRU</name>
<dbReference type="EMBL" id="MK500420">
    <property type="protein sequence ID" value="QBK89417.1"/>
    <property type="molecule type" value="Genomic_DNA"/>
</dbReference>
<dbReference type="PANTHER" id="PTHR38899:SF1">
    <property type="entry name" value="PROTEIN KINASE"/>
    <property type="match status" value="1"/>
</dbReference>
<protein>
    <submittedName>
        <fullName evidence="1">Uncharacterized protein</fullName>
    </submittedName>
</protein>
<dbReference type="PANTHER" id="PTHR38899">
    <property type="entry name" value="DOMAIN OOKINETE PROTEIN, PUTATIVE-RELATED"/>
    <property type="match status" value="1"/>
</dbReference>
<organism evidence="1">
    <name type="scientific">Mimivirus LCMiAC02</name>
    <dbReference type="NCBI Taxonomy" id="2506609"/>
    <lineage>
        <taxon>Viruses</taxon>
        <taxon>Varidnaviria</taxon>
        <taxon>Bamfordvirae</taxon>
        <taxon>Nucleocytoviricota</taxon>
        <taxon>Megaviricetes</taxon>
        <taxon>Imitervirales</taxon>
        <taxon>Mimiviridae</taxon>
        <taxon>Klosneuvirinae</taxon>
    </lineage>
</organism>
<sequence length="216" mass="25958">MDNYNTLILIDFDDSLFVTSWVVKNKIDINNPRYKNKYIRLFKELDELLFKLFTKILKYENTKVVIVTNATRLWVYICLEVLPSTKEIVEKKVEVISARDLYKKKFPGNGFMWKRLTFKNLVMNHYMNKKDNQNIISIGDAFYEHQATVNLYKEFKNKIRLLKPIKMIQSPNYDEILDQLRVLYNNFNAIYTVKRHLDIALTDKQTFERIADIKYF</sequence>
<reference evidence="1" key="1">
    <citation type="journal article" date="2019" name="MBio">
        <title>Virus Genomes from Deep Sea Sediments Expand the Ocean Megavirome and Support Independent Origins of Viral Gigantism.</title>
        <authorList>
            <person name="Backstrom D."/>
            <person name="Yutin N."/>
            <person name="Jorgensen S.L."/>
            <person name="Dharamshi J."/>
            <person name="Homa F."/>
            <person name="Zaremba-Niedwiedzka K."/>
            <person name="Spang A."/>
            <person name="Wolf Y.I."/>
            <person name="Koonin E.V."/>
            <person name="Ettema T.J."/>
        </authorList>
    </citation>
    <scope>NUCLEOTIDE SEQUENCE</scope>
</reference>